<dbReference type="InterPro" id="IPR007349">
    <property type="entry name" value="DUF418"/>
</dbReference>
<keyword evidence="2" id="KW-1133">Transmembrane helix</keyword>
<feature type="transmembrane region" description="Helical" evidence="2">
    <location>
        <begin position="229"/>
        <end position="254"/>
    </location>
</feature>
<keyword evidence="2" id="KW-0812">Transmembrane</keyword>
<evidence type="ECO:0000256" key="1">
    <source>
        <dbReference type="SAM" id="MobiDB-lite"/>
    </source>
</evidence>
<protein>
    <submittedName>
        <fullName evidence="4">DUF418 domain-containing protein</fullName>
    </submittedName>
</protein>
<feature type="transmembrane region" description="Helical" evidence="2">
    <location>
        <begin position="138"/>
        <end position="166"/>
    </location>
</feature>
<reference evidence="4 5" key="1">
    <citation type="submission" date="2018-09" db="EMBL/GenBank/DDBJ databases">
        <authorList>
            <person name="Li J."/>
        </authorList>
    </citation>
    <scope>NUCLEOTIDE SEQUENCE [LARGE SCALE GENOMIC DNA]</scope>
    <source>
        <strain evidence="4 5">2129</strain>
    </source>
</reference>
<dbReference type="RefSeq" id="WP_120206073.1">
    <property type="nucleotide sequence ID" value="NZ_CP032514.1"/>
</dbReference>
<sequence>MRVTTSFTPGVRYPAPDVARGVMLLLIAVANVPIWAEAVFGQPDPSTQGLQGGQMSSADSVWVLVRALVVDHRSYPLFAMLFGFGLVTMVNRRVTSGTRTYLDSVTGGQPDLATPAQAVWAQEQARVDARRLVRRRGWWMILFGAVHGIFFFGDIIATYGLIAVIFADWLARKRWRGALVVGLVVTVLCSLIMLYSGWIMTGGLEQLGVDMDSAEAQAGTDVLASIPWFIINILVWAGGTVSSVFFSMAVPAAFIGARLADTDLLSHPERHRSRLAAVAAGGMGIGILGALHSGLVAAGWAQPFLLDEAATYVSGLAGAAGWLALLALYAGGPTPDGSLHGLRRMASAVGRRSMTAYLSQTILFLLVFVVVPAVLGTSLEVGAAAAGLIAVAVWLVTVVICMLLERAGRPGPFEVALRTAVARSERPRAAVPAPGQEEWPPRAVGRECCPAPPGGGAGQQPSDRPRAAGVQTAGTAVGVGHGAPCPTPNCVSQTQLVLHASLVAADVEMVPGRGVS</sequence>
<dbReference type="Proteomes" id="UP000273001">
    <property type="component" value="Chromosome"/>
</dbReference>
<keyword evidence="5" id="KW-1185">Reference proteome</keyword>
<dbReference type="PANTHER" id="PTHR30590">
    <property type="entry name" value="INNER MEMBRANE PROTEIN"/>
    <property type="match status" value="1"/>
</dbReference>
<feature type="transmembrane region" description="Helical" evidence="2">
    <location>
        <begin position="353"/>
        <end position="375"/>
    </location>
</feature>
<dbReference type="PANTHER" id="PTHR30590:SF2">
    <property type="entry name" value="INNER MEMBRANE PROTEIN"/>
    <property type="match status" value="1"/>
</dbReference>
<feature type="transmembrane region" description="Helical" evidence="2">
    <location>
        <begin position="312"/>
        <end position="332"/>
    </location>
</feature>
<gene>
    <name evidence="4" type="ORF">D5R93_11760</name>
</gene>
<proteinExistence type="predicted"/>
<dbReference type="Pfam" id="PF04235">
    <property type="entry name" value="DUF418"/>
    <property type="match status" value="1"/>
</dbReference>
<dbReference type="EMBL" id="CP032514">
    <property type="protein sequence ID" value="AYD91008.1"/>
    <property type="molecule type" value="Genomic_DNA"/>
</dbReference>
<accession>A0ABM6Z6I4</accession>
<evidence type="ECO:0000259" key="3">
    <source>
        <dbReference type="Pfam" id="PF04235"/>
    </source>
</evidence>
<evidence type="ECO:0000313" key="5">
    <source>
        <dbReference type="Proteomes" id="UP000273001"/>
    </source>
</evidence>
<keyword evidence="2" id="KW-0472">Membrane</keyword>
<feature type="transmembrane region" description="Helical" evidence="2">
    <location>
        <begin position="381"/>
        <end position="404"/>
    </location>
</feature>
<feature type="transmembrane region" description="Helical" evidence="2">
    <location>
        <begin position="275"/>
        <end position="300"/>
    </location>
</feature>
<feature type="domain" description="DUF418" evidence="3">
    <location>
        <begin position="261"/>
        <end position="422"/>
    </location>
</feature>
<evidence type="ECO:0000313" key="4">
    <source>
        <dbReference type="EMBL" id="AYD91008.1"/>
    </source>
</evidence>
<evidence type="ECO:0000256" key="2">
    <source>
        <dbReference type="SAM" id="Phobius"/>
    </source>
</evidence>
<organism evidence="4 5">
    <name type="scientific">Actinomyces lilanjuaniae</name>
    <dbReference type="NCBI Taxonomy" id="2321394"/>
    <lineage>
        <taxon>Bacteria</taxon>
        <taxon>Bacillati</taxon>
        <taxon>Actinomycetota</taxon>
        <taxon>Actinomycetes</taxon>
        <taxon>Actinomycetales</taxon>
        <taxon>Actinomycetaceae</taxon>
        <taxon>Actinomyces</taxon>
    </lineage>
</organism>
<dbReference type="InterPro" id="IPR052529">
    <property type="entry name" value="Bact_Transport_Assoc"/>
</dbReference>
<feature type="transmembrane region" description="Helical" evidence="2">
    <location>
        <begin position="178"/>
        <end position="200"/>
    </location>
</feature>
<feature type="region of interest" description="Disordered" evidence="1">
    <location>
        <begin position="449"/>
        <end position="471"/>
    </location>
</feature>
<name>A0ABM6Z6I4_9ACTO</name>